<dbReference type="Pfam" id="PF00535">
    <property type="entry name" value="Glycos_transf_2"/>
    <property type="match status" value="1"/>
</dbReference>
<dbReference type="Gene3D" id="3.90.550.10">
    <property type="entry name" value="Spore Coat Polysaccharide Biosynthesis Protein SpsA, Chain A"/>
    <property type="match status" value="1"/>
</dbReference>
<evidence type="ECO:0000313" key="4">
    <source>
        <dbReference type="Proteomes" id="UP000189857"/>
    </source>
</evidence>
<feature type="domain" description="Glycosyltransferase 2-like" evidence="2">
    <location>
        <begin position="8"/>
        <end position="162"/>
    </location>
</feature>
<keyword evidence="3" id="KW-0808">Transferase</keyword>
<dbReference type="AlphaFoldDB" id="A0A1T4NVL1"/>
<dbReference type="CDD" id="cd00761">
    <property type="entry name" value="Glyco_tranf_GTA_type"/>
    <property type="match status" value="1"/>
</dbReference>
<accession>A0A1T4NVL1</accession>
<reference evidence="3 4" key="1">
    <citation type="submission" date="2017-02" db="EMBL/GenBank/DDBJ databases">
        <authorList>
            <person name="Peterson S.W."/>
        </authorList>
    </citation>
    <scope>NUCLEOTIDE SEQUENCE [LARGE SCALE GENOMIC DNA]</scope>
    <source>
        <strain evidence="3 4">ATCC 17233</strain>
    </source>
</reference>
<gene>
    <name evidence="3" type="ORF">SAMN02745110_01715</name>
</gene>
<dbReference type="OrthoDB" id="9802649at2"/>
<sequence>MSDNIKVSVIIPYFHNSGTIDKAIKSVECEGYNFEIVLVDASLTFSKDRYSFGEDLNFRVVKGDKHLEVAEARNLGVSEARGEYVSFLDADDWWEKGKLKKQIELMESVRDDKVRLCFTARRLCTEDGRKTKKVIGAKEKVDYKTLLKSNFISCSSVMLRRSTALKYPMKCGDIHEDYLCWIEMLRDGGIAAGIDIPFLNYRSYKASRSGKKINSAIMTYYVYKKAGISFPKRLWYMITYTFYGIKKYV</sequence>
<dbReference type="Proteomes" id="UP000189857">
    <property type="component" value="Unassembled WGS sequence"/>
</dbReference>
<evidence type="ECO:0000313" key="3">
    <source>
        <dbReference type="EMBL" id="SJZ83072.1"/>
    </source>
</evidence>
<dbReference type="EMBL" id="FUXA01000010">
    <property type="protein sequence ID" value="SJZ83072.1"/>
    <property type="molecule type" value="Genomic_DNA"/>
</dbReference>
<dbReference type="PANTHER" id="PTHR43685">
    <property type="entry name" value="GLYCOSYLTRANSFERASE"/>
    <property type="match status" value="1"/>
</dbReference>
<dbReference type="RefSeq" id="WP_078787547.1">
    <property type="nucleotide sequence ID" value="NZ_CACZYW010000012.1"/>
</dbReference>
<dbReference type="GO" id="GO:0016740">
    <property type="term" value="F:transferase activity"/>
    <property type="evidence" value="ECO:0007669"/>
    <property type="project" value="UniProtKB-KW"/>
</dbReference>
<protein>
    <submittedName>
        <fullName evidence="3">Teichuronic acid biosynthesis glycosyltransferase TuaG</fullName>
    </submittedName>
</protein>
<dbReference type="PANTHER" id="PTHR43685:SF11">
    <property type="entry name" value="GLYCOSYLTRANSFERASE TAGX-RELATED"/>
    <property type="match status" value="1"/>
</dbReference>
<comment type="similarity">
    <text evidence="1">Belongs to the glycosyltransferase 2 family.</text>
</comment>
<dbReference type="SUPFAM" id="SSF53448">
    <property type="entry name" value="Nucleotide-diphospho-sugar transferases"/>
    <property type="match status" value="1"/>
</dbReference>
<keyword evidence="4" id="KW-1185">Reference proteome</keyword>
<dbReference type="InterPro" id="IPR050834">
    <property type="entry name" value="Glycosyltransf_2"/>
</dbReference>
<evidence type="ECO:0000259" key="2">
    <source>
        <dbReference type="Pfam" id="PF00535"/>
    </source>
</evidence>
<proteinExistence type="inferred from homology"/>
<organism evidence="3 4">
    <name type="scientific">Eubacterium ruminantium</name>
    <dbReference type="NCBI Taxonomy" id="42322"/>
    <lineage>
        <taxon>Bacteria</taxon>
        <taxon>Bacillati</taxon>
        <taxon>Bacillota</taxon>
        <taxon>Clostridia</taxon>
        <taxon>Eubacteriales</taxon>
        <taxon>Eubacteriaceae</taxon>
        <taxon>Eubacterium</taxon>
    </lineage>
</organism>
<name>A0A1T4NVL1_9FIRM</name>
<dbReference type="InterPro" id="IPR001173">
    <property type="entry name" value="Glyco_trans_2-like"/>
</dbReference>
<dbReference type="InterPro" id="IPR029044">
    <property type="entry name" value="Nucleotide-diphossugar_trans"/>
</dbReference>
<evidence type="ECO:0000256" key="1">
    <source>
        <dbReference type="ARBA" id="ARBA00006739"/>
    </source>
</evidence>